<dbReference type="AlphaFoldDB" id="A0AAN6NFT9"/>
<keyword evidence="3" id="KW-0378">Hydrolase</keyword>
<dbReference type="InterPro" id="IPR029058">
    <property type="entry name" value="AB_hydrolase_fold"/>
</dbReference>
<dbReference type="Gene3D" id="3.40.50.1820">
    <property type="entry name" value="alpha/beta hydrolase"/>
    <property type="match status" value="1"/>
</dbReference>
<dbReference type="EMBL" id="MU853760">
    <property type="protein sequence ID" value="KAK3944324.1"/>
    <property type="molecule type" value="Genomic_DNA"/>
</dbReference>
<feature type="domain" description="AB hydrolase-1" evidence="2">
    <location>
        <begin position="36"/>
        <end position="318"/>
    </location>
</feature>
<evidence type="ECO:0000259" key="2">
    <source>
        <dbReference type="Pfam" id="PF12697"/>
    </source>
</evidence>
<sequence length="345" mass="38073">MEDRSIRLDGKPDAALHISTFFPAPSSCEPFTHTLVVFLNGLALPRSSWKAAVDHFIDLRQQTGKPIPSLVSYDRYGQGDSDPDPTDDAGQLPYGHDPHAVTADLHRLLLHLCEHDDHLKIPSIEDMSIVFVCNSIGCALARLYAQEHPGLVAGYLFLDSMMANTDFVSLFPDPDEPGFDEKKLPTGVTADGLRHAREMCAKMFHPTVPNGEHLDRRKLPDVLPYADRPALPPGPNGKAPRLVVVGHDWDEFAKQCENGHMDVPKAVINAYMNPAWGAYNEGLTRLTENPGRDGKKEDVKIANGCGHFIQRDDPIFVATEIGSLLEDLAREQLESTGRNESVSEL</sequence>
<comment type="caution">
    <text evidence="3">The sequence shown here is derived from an EMBL/GenBank/DDBJ whole genome shotgun (WGS) entry which is preliminary data.</text>
</comment>
<name>A0AAN6NFT9_9PEZI</name>
<evidence type="ECO:0000313" key="4">
    <source>
        <dbReference type="Proteomes" id="UP001303473"/>
    </source>
</evidence>
<dbReference type="Proteomes" id="UP001303473">
    <property type="component" value="Unassembled WGS sequence"/>
</dbReference>
<dbReference type="SUPFAM" id="SSF53474">
    <property type="entry name" value="alpha/beta-Hydrolases"/>
    <property type="match status" value="1"/>
</dbReference>
<evidence type="ECO:0000313" key="3">
    <source>
        <dbReference type="EMBL" id="KAK3944324.1"/>
    </source>
</evidence>
<dbReference type="GO" id="GO:0016787">
    <property type="term" value="F:hydrolase activity"/>
    <property type="evidence" value="ECO:0007669"/>
    <property type="project" value="UniProtKB-KW"/>
</dbReference>
<keyword evidence="4" id="KW-1185">Reference proteome</keyword>
<accession>A0AAN6NFT9</accession>
<dbReference type="InterPro" id="IPR000073">
    <property type="entry name" value="AB_hydrolase_1"/>
</dbReference>
<dbReference type="Pfam" id="PF12697">
    <property type="entry name" value="Abhydrolase_6"/>
    <property type="match status" value="1"/>
</dbReference>
<feature type="region of interest" description="Disordered" evidence="1">
    <location>
        <begin position="68"/>
        <end position="93"/>
    </location>
</feature>
<reference evidence="4" key="1">
    <citation type="journal article" date="2023" name="Mol. Phylogenet. Evol.">
        <title>Genome-scale phylogeny and comparative genomics of the fungal order Sordariales.</title>
        <authorList>
            <person name="Hensen N."/>
            <person name="Bonometti L."/>
            <person name="Westerberg I."/>
            <person name="Brannstrom I.O."/>
            <person name="Guillou S."/>
            <person name="Cros-Aarteil S."/>
            <person name="Calhoun S."/>
            <person name="Haridas S."/>
            <person name="Kuo A."/>
            <person name="Mondo S."/>
            <person name="Pangilinan J."/>
            <person name="Riley R."/>
            <person name="LaButti K."/>
            <person name="Andreopoulos B."/>
            <person name="Lipzen A."/>
            <person name="Chen C."/>
            <person name="Yan M."/>
            <person name="Daum C."/>
            <person name="Ng V."/>
            <person name="Clum A."/>
            <person name="Steindorff A."/>
            <person name="Ohm R.A."/>
            <person name="Martin F."/>
            <person name="Silar P."/>
            <person name="Natvig D.O."/>
            <person name="Lalanne C."/>
            <person name="Gautier V."/>
            <person name="Ament-Velasquez S.L."/>
            <person name="Kruys A."/>
            <person name="Hutchinson M.I."/>
            <person name="Powell A.J."/>
            <person name="Barry K."/>
            <person name="Miller A.N."/>
            <person name="Grigoriev I.V."/>
            <person name="Debuchy R."/>
            <person name="Gladieux P."/>
            <person name="Hiltunen Thoren M."/>
            <person name="Johannesson H."/>
        </authorList>
    </citation>
    <scope>NUCLEOTIDE SEQUENCE [LARGE SCALE GENOMIC DNA]</scope>
    <source>
        <strain evidence="4">CBS 340.73</strain>
    </source>
</reference>
<evidence type="ECO:0000256" key="1">
    <source>
        <dbReference type="SAM" id="MobiDB-lite"/>
    </source>
</evidence>
<protein>
    <submittedName>
        <fullName evidence="3">Alpha/beta hydrolase fold-1</fullName>
    </submittedName>
</protein>
<gene>
    <name evidence="3" type="ORF">QBC46DRAFT_280166</name>
</gene>
<organism evidence="3 4">
    <name type="scientific">Diplogelasinospora grovesii</name>
    <dbReference type="NCBI Taxonomy" id="303347"/>
    <lineage>
        <taxon>Eukaryota</taxon>
        <taxon>Fungi</taxon>
        <taxon>Dikarya</taxon>
        <taxon>Ascomycota</taxon>
        <taxon>Pezizomycotina</taxon>
        <taxon>Sordariomycetes</taxon>
        <taxon>Sordariomycetidae</taxon>
        <taxon>Sordariales</taxon>
        <taxon>Diplogelasinosporaceae</taxon>
        <taxon>Diplogelasinospora</taxon>
    </lineage>
</organism>
<proteinExistence type="predicted"/>